<dbReference type="PANTHER" id="PTHR13507">
    <property type="entry name" value="PRKR-INTERACTING PROTEIN 1"/>
    <property type="match status" value="1"/>
</dbReference>
<dbReference type="GO" id="GO:0019901">
    <property type="term" value="F:protein kinase binding"/>
    <property type="evidence" value="ECO:0007669"/>
    <property type="project" value="TreeGrafter"/>
</dbReference>
<evidence type="ECO:0000313" key="3">
    <source>
        <dbReference type="Proteomes" id="UP000663879"/>
    </source>
</evidence>
<dbReference type="InterPro" id="IPR009548">
    <property type="entry name" value="Prkrip1"/>
</dbReference>
<dbReference type="PANTHER" id="PTHR13507:SF0">
    <property type="entry name" value="PRKR-INTERACTING PROTEIN 1"/>
    <property type="match status" value="1"/>
</dbReference>
<feature type="compositionally biased region" description="Basic and acidic residues" evidence="1">
    <location>
        <begin position="169"/>
        <end position="178"/>
    </location>
</feature>
<dbReference type="EMBL" id="CAJNOC010000402">
    <property type="protein sequence ID" value="CAF0756421.1"/>
    <property type="molecule type" value="Genomic_DNA"/>
</dbReference>
<accession>A0A813PW93</accession>
<name>A0A813PW93_9BILA</name>
<feature type="compositionally biased region" description="Acidic residues" evidence="1">
    <location>
        <begin position="158"/>
        <end position="168"/>
    </location>
</feature>
<comment type="caution">
    <text evidence="2">The sequence shown here is derived from an EMBL/GenBank/DDBJ whole genome shotgun (WGS) entry which is preliminary data.</text>
</comment>
<evidence type="ECO:0000313" key="2">
    <source>
        <dbReference type="EMBL" id="CAF0756421.1"/>
    </source>
</evidence>
<dbReference type="OrthoDB" id="10067079at2759"/>
<feature type="compositionally biased region" description="Basic and acidic residues" evidence="1">
    <location>
        <begin position="147"/>
        <end position="157"/>
    </location>
</feature>
<sequence length="178" mass="20323">MSGSSSDEETSTRTKKGPKKLTDVQRQTIEKLMSDPNQEIYIPDSKNEKSDLSHNLKRALNPHEYVRNVMGASAGAGSGEFDIYRGCRNRELLRQEFIKQQAEKERAQKEFEEKRLAHIAEAEKKTAKKRAKRLKAKQKLKSKPKKINGDESNKESGSEGEEEEEEINLDEKVDDDKS</sequence>
<evidence type="ECO:0000256" key="1">
    <source>
        <dbReference type="SAM" id="MobiDB-lite"/>
    </source>
</evidence>
<feature type="region of interest" description="Disordered" evidence="1">
    <location>
        <begin position="122"/>
        <end position="178"/>
    </location>
</feature>
<reference evidence="2" key="1">
    <citation type="submission" date="2021-02" db="EMBL/GenBank/DDBJ databases">
        <authorList>
            <person name="Nowell W R."/>
        </authorList>
    </citation>
    <scope>NUCLEOTIDE SEQUENCE</scope>
    <source>
        <strain evidence="2">Ploen Becks lab</strain>
    </source>
</reference>
<proteinExistence type="predicted"/>
<protein>
    <recommendedName>
        <fullName evidence="4">PRKR-interacting protein 1</fullName>
    </recommendedName>
</protein>
<dbReference type="GO" id="GO:0003725">
    <property type="term" value="F:double-stranded RNA binding"/>
    <property type="evidence" value="ECO:0007669"/>
    <property type="project" value="InterPro"/>
</dbReference>
<feature type="region of interest" description="Disordered" evidence="1">
    <location>
        <begin position="1"/>
        <end position="24"/>
    </location>
</feature>
<dbReference type="Proteomes" id="UP000663879">
    <property type="component" value="Unassembled WGS sequence"/>
</dbReference>
<organism evidence="2 3">
    <name type="scientific">Brachionus calyciflorus</name>
    <dbReference type="NCBI Taxonomy" id="104777"/>
    <lineage>
        <taxon>Eukaryota</taxon>
        <taxon>Metazoa</taxon>
        <taxon>Spiralia</taxon>
        <taxon>Gnathifera</taxon>
        <taxon>Rotifera</taxon>
        <taxon>Eurotatoria</taxon>
        <taxon>Monogononta</taxon>
        <taxon>Pseudotrocha</taxon>
        <taxon>Ploima</taxon>
        <taxon>Brachionidae</taxon>
        <taxon>Brachionus</taxon>
    </lineage>
</organism>
<dbReference type="GO" id="GO:0004860">
    <property type="term" value="F:protein kinase inhibitor activity"/>
    <property type="evidence" value="ECO:0007669"/>
    <property type="project" value="TreeGrafter"/>
</dbReference>
<feature type="compositionally biased region" description="Basic residues" evidence="1">
    <location>
        <begin position="126"/>
        <end position="146"/>
    </location>
</feature>
<evidence type="ECO:0008006" key="4">
    <source>
        <dbReference type="Google" id="ProtNLM"/>
    </source>
</evidence>
<gene>
    <name evidence="2" type="ORF">OXX778_LOCUS4194</name>
</gene>
<dbReference type="GO" id="GO:0005730">
    <property type="term" value="C:nucleolus"/>
    <property type="evidence" value="ECO:0007669"/>
    <property type="project" value="TreeGrafter"/>
</dbReference>
<dbReference type="Pfam" id="PF06658">
    <property type="entry name" value="DUF1168"/>
    <property type="match status" value="1"/>
</dbReference>
<keyword evidence="3" id="KW-1185">Reference proteome</keyword>
<dbReference type="AlphaFoldDB" id="A0A813PW93"/>